<name>A0AAN7B2Q2_9PEZI</name>
<protein>
    <submittedName>
        <fullName evidence="2">Uncharacterized protein</fullName>
    </submittedName>
</protein>
<organism evidence="2 3">
    <name type="scientific">Rhypophila decipiens</name>
    <dbReference type="NCBI Taxonomy" id="261697"/>
    <lineage>
        <taxon>Eukaryota</taxon>
        <taxon>Fungi</taxon>
        <taxon>Dikarya</taxon>
        <taxon>Ascomycota</taxon>
        <taxon>Pezizomycotina</taxon>
        <taxon>Sordariomycetes</taxon>
        <taxon>Sordariomycetidae</taxon>
        <taxon>Sordariales</taxon>
        <taxon>Naviculisporaceae</taxon>
        <taxon>Rhypophila</taxon>
    </lineage>
</organism>
<feature type="region of interest" description="Disordered" evidence="1">
    <location>
        <begin position="626"/>
        <end position="646"/>
    </location>
</feature>
<feature type="compositionally biased region" description="Low complexity" evidence="1">
    <location>
        <begin position="716"/>
        <end position="729"/>
    </location>
</feature>
<feature type="region of interest" description="Disordered" evidence="1">
    <location>
        <begin position="698"/>
        <end position="767"/>
    </location>
</feature>
<feature type="compositionally biased region" description="Basic and acidic residues" evidence="1">
    <location>
        <begin position="698"/>
        <end position="710"/>
    </location>
</feature>
<proteinExistence type="predicted"/>
<evidence type="ECO:0000313" key="2">
    <source>
        <dbReference type="EMBL" id="KAK4208074.1"/>
    </source>
</evidence>
<reference evidence="2" key="2">
    <citation type="submission" date="2023-05" db="EMBL/GenBank/DDBJ databases">
        <authorList>
            <consortium name="Lawrence Berkeley National Laboratory"/>
            <person name="Steindorff A."/>
            <person name="Hensen N."/>
            <person name="Bonometti L."/>
            <person name="Westerberg I."/>
            <person name="Brannstrom I.O."/>
            <person name="Guillou S."/>
            <person name="Cros-Aarteil S."/>
            <person name="Calhoun S."/>
            <person name="Haridas S."/>
            <person name="Kuo A."/>
            <person name="Mondo S."/>
            <person name="Pangilinan J."/>
            <person name="Riley R."/>
            <person name="Labutti K."/>
            <person name="Andreopoulos B."/>
            <person name="Lipzen A."/>
            <person name="Chen C."/>
            <person name="Yanf M."/>
            <person name="Daum C."/>
            <person name="Ng V."/>
            <person name="Clum A."/>
            <person name="Ohm R."/>
            <person name="Martin F."/>
            <person name="Silar P."/>
            <person name="Natvig D."/>
            <person name="Lalanne C."/>
            <person name="Gautier V."/>
            <person name="Ament-Velasquez S.L."/>
            <person name="Kruys A."/>
            <person name="Hutchinson M.I."/>
            <person name="Powell A.J."/>
            <person name="Barry K."/>
            <person name="Miller A.N."/>
            <person name="Grigoriev I.V."/>
            <person name="Debuchy R."/>
            <person name="Gladieux P."/>
            <person name="Thoren M.H."/>
            <person name="Johannesson H."/>
        </authorList>
    </citation>
    <scope>NUCLEOTIDE SEQUENCE</scope>
    <source>
        <strain evidence="2">PSN293</strain>
    </source>
</reference>
<sequence length="767" mass="86421">MPPPGGGAGDMVKALEIINWILVNCFRKSNAADVRYTQFGSDLEKLDFALKKLQEVLSAAHLALDPFVDDAKYIAGDFVKTVKACKELFAKKERFKKKAGFLGNAKYAIWDHPQFEGLRGQLLFHSQTLNLVTASVDTDLLLRIYQDVSELLERQRSPGGTREIHRPRNLVPAWLDNTFKENVTLSPPRNFTNVKDIPLRDGCLALRQHFYRLSKHGIETHSGREQSILQYVYLLKCAWLIDVLKGGDHFDSRSPGEPLRRFLSNVEMEVYNRLRNWAKSKETPITEEELTATLAANNDAFLIWEAVEQRKRMLAWEPKEGEQKLAEISLADDERLIVFRCGPTTRRMVVVIETEDDVIQSKHQGEVYLDIRLDQFIPLYTMSTGQKDLRVLIYRQNVATPDEYRLADKRAAWTLQQAITGYKVRADERDVELEILLPVWSSPSSRKEQITGRAHAWAWEPLAQDSPQHVEEEPGEEIADLSSPSSRSFSFSRISRGSTYSMQSEPKSFARSSTSRGRPSTSQTSLPSIIERRRSSTSASTIAPSISAGPSKPAVVVGEPPIPPAIVFFATSENIFTCFHLNMTSDLFIDKSACDCGATDKQVAKSCCLMVIARHGKKNFKVQTKRWDLSPPSSGRPSPNNNTTSVESVTCMELRLKFPTPEKREDFYATRLEIYLINYQDDEKAYEKAKLVDKIRADRPKSAKDVDGSAKTEMYSLSSSPSNNSSRVSFDLPRIGNGSSLRLPYLEPTSTAPRQSGSSSFRAGDRE</sequence>
<gene>
    <name evidence="2" type="ORF">QBC37DRAFT_432488</name>
</gene>
<dbReference type="Proteomes" id="UP001301769">
    <property type="component" value="Unassembled WGS sequence"/>
</dbReference>
<feature type="compositionally biased region" description="Low complexity" evidence="1">
    <location>
        <begin position="536"/>
        <end position="551"/>
    </location>
</feature>
<reference evidence="2" key="1">
    <citation type="journal article" date="2023" name="Mol. Phylogenet. Evol.">
        <title>Genome-scale phylogeny and comparative genomics of the fungal order Sordariales.</title>
        <authorList>
            <person name="Hensen N."/>
            <person name="Bonometti L."/>
            <person name="Westerberg I."/>
            <person name="Brannstrom I.O."/>
            <person name="Guillou S."/>
            <person name="Cros-Aarteil S."/>
            <person name="Calhoun S."/>
            <person name="Haridas S."/>
            <person name="Kuo A."/>
            <person name="Mondo S."/>
            <person name="Pangilinan J."/>
            <person name="Riley R."/>
            <person name="LaButti K."/>
            <person name="Andreopoulos B."/>
            <person name="Lipzen A."/>
            <person name="Chen C."/>
            <person name="Yan M."/>
            <person name="Daum C."/>
            <person name="Ng V."/>
            <person name="Clum A."/>
            <person name="Steindorff A."/>
            <person name="Ohm R.A."/>
            <person name="Martin F."/>
            <person name="Silar P."/>
            <person name="Natvig D.O."/>
            <person name="Lalanne C."/>
            <person name="Gautier V."/>
            <person name="Ament-Velasquez S.L."/>
            <person name="Kruys A."/>
            <person name="Hutchinson M.I."/>
            <person name="Powell A.J."/>
            <person name="Barry K."/>
            <person name="Miller A.N."/>
            <person name="Grigoriev I.V."/>
            <person name="Debuchy R."/>
            <person name="Gladieux P."/>
            <person name="Hiltunen Thoren M."/>
            <person name="Johannesson H."/>
        </authorList>
    </citation>
    <scope>NUCLEOTIDE SEQUENCE</scope>
    <source>
        <strain evidence="2">PSN293</strain>
    </source>
</reference>
<feature type="compositionally biased region" description="Polar residues" evidence="1">
    <location>
        <begin position="748"/>
        <end position="761"/>
    </location>
</feature>
<dbReference type="EMBL" id="MU858259">
    <property type="protein sequence ID" value="KAK4208074.1"/>
    <property type="molecule type" value="Genomic_DNA"/>
</dbReference>
<accession>A0AAN7B2Q2</accession>
<keyword evidence="3" id="KW-1185">Reference proteome</keyword>
<comment type="caution">
    <text evidence="2">The sequence shown here is derived from an EMBL/GenBank/DDBJ whole genome shotgun (WGS) entry which is preliminary data.</text>
</comment>
<feature type="compositionally biased region" description="Low complexity" evidence="1">
    <location>
        <begin position="511"/>
        <end position="529"/>
    </location>
</feature>
<feature type="region of interest" description="Disordered" evidence="1">
    <location>
        <begin position="465"/>
        <end position="552"/>
    </location>
</feature>
<feature type="compositionally biased region" description="Low complexity" evidence="1">
    <location>
        <begin position="482"/>
        <end position="498"/>
    </location>
</feature>
<dbReference type="AlphaFoldDB" id="A0AAN7B2Q2"/>
<evidence type="ECO:0000313" key="3">
    <source>
        <dbReference type="Proteomes" id="UP001301769"/>
    </source>
</evidence>
<feature type="compositionally biased region" description="Low complexity" evidence="1">
    <location>
        <begin position="630"/>
        <end position="642"/>
    </location>
</feature>
<evidence type="ECO:0000256" key="1">
    <source>
        <dbReference type="SAM" id="MobiDB-lite"/>
    </source>
</evidence>